<evidence type="ECO:0000313" key="3">
    <source>
        <dbReference type="EMBL" id="GAA2247857.1"/>
    </source>
</evidence>
<gene>
    <name evidence="3" type="ORF">GCM10010430_32780</name>
</gene>
<dbReference type="RefSeq" id="WP_344637114.1">
    <property type="nucleotide sequence ID" value="NZ_BAAATR010000012.1"/>
</dbReference>
<accession>A0ABP5QZ65</accession>
<dbReference type="PROSITE" id="PS01047">
    <property type="entry name" value="HMA_1"/>
    <property type="match status" value="1"/>
</dbReference>
<dbReference type="EMBL" id="BAAATR010000012">
    <property type="protein sequence ID" value="GAA2247857.1"/>
    <property type="molecule type" value="Genomic_DNA"/>
</dbReference>
<dbReference type="PROSITE" id="PS50846">
    <property type="entry name" value="HMA_2"/>
    <property type="match status" value="1"/>
</dbReference>
<reference evidence="4" key="1">
    <citation type="journal article" date="2019" name="Int. J. Syst. Evol. Microbiol.">
        <title>The Global Catalogue of Microorganisms (GCM) 10K type strain sequencing project: providing services to taxonomists for standard genome sequencing and annotation.</title>
        <authorList>
            <consortium name="The Broad Institute Genomics Platform"/>
            <consortium name="The Broad Institute Genome Sequencing Center for Infectious Disease"/>
            <person name="Wu L."/>
            <person name="Ma J."/>
        </authorList>
    </citation>
    <scope>NUCLEOTIDE SEQUENCE [LARGE SCALE GENOMIC DNA]</scope>
    <source>
        <strain evidence="4">JCM 7356</strain>
    </source>
</reference>
<comment type="caution">
    <text evidence="3">The sequence shown here is derived from an EMBL/GenBank/DDBJ whole genome shotgun (WGS) entry which is preliminary data.</text>
</comment>
<organism evidence="3 4">
    <name type="scientific">Kitasatospora cystarginea</name>
    <dbReference type="NCBI Taxonomy" id="58350"/>
    <lineage>
        <taxon>Bacteria</taxon>
        <taxon>Bacillati</taxon>
        <taxon>Actinomycetota</taxon>
        <taxon>Actinomycetes</taxon>
        <taxon>Kitasatosporales</taxon>
        <taxon>Streptomycetaceae</taxon>
        <taxon>Kitasatospora</taxon>
    </lineage>
</organism>
<dbReference type="InterPro" id="IPR036163">
    <property type="entry name" value="HMA_dom_sf"/>
</dbReference>
<proteinExistence type="predicted"/>
<dbReference type="Proteomes" id="UP001500305">
    <property type="component" value="Unassembled WGS sequence"/>
</dbReference>
<sequence>MPENLLTEDVAQVAGSCCGGGSCSTAPVAEAGTRAVYVVKGMTCGHCAGSVTAELKRIAGVTAVAVDLATGDVTVDSEQPLDRAAVAEAIDEAGYELV</sequence>
<evidence type="ECO:0000256" key="1">
    <source>
        <dbReference type="ARBA" id="ARBA00022723"/>
    </source>
</evidence>
<dbReference type="InterPro" id="IPR017969">
    <property type="entry name" value="Heavy-metal-associated_CS"/>
</dbReference>
<dbReference type="SUPFAM" id="SSF55008">
    <property type="entry name" value="HMA, heavy metal-associated domain"/>
    <property type="match status" value="1"/>
</dbReference>
<dbReference type="Pfam" id="PF00403">
    <property type="entry name" value="HMA"/>
    <property type="match status" value="1"/>
</dbReference>
<protein>
    <recommendedName>
        <fullName evidence="2">HMA domain-containing protein</fullName>
    </recommendedName>
</protein>
<dbReference type="CDD" id="cd00371">
    <property type="entry name" value="HMA"/>
    <property type="match status" value="1"/>
</dbReference>
<evidence type="ECO:0000259" key="2">
    <source>
        <dbReference type="PROSITE" id="PS50846"/>
    </source>
</evidence>
<keyword evidence="4" id="KW-1185">Reference proteome</keyword>
<keyword evidence="1" id="KW-0479">Metal-binding</keyword>
<evidence type="ECO:0000313" key="4">
    <source>
        <dbReference type="Proteomes" id="UP001500305"/>
    </source>
</evidence>
<name>A0ABP5QZ65_9ACTN</name>
<feature type="domain" description="HMA" evidence="2">
    <location>
        <begin position="33"/>
        <end position="98"/>
    </location>
</feature>
<dbReference type="Gene3D" id="3.30.70.100">
    <property type="match status" value="1"/>
</dbReference>
<dbReference type="InterPro" id="IPR006121">
    <property type="entry name" value="HMA_dom"/>
</dbReference>